<sequence length="108" mass="12067">MPVFNGEQHNNRFDIIAVCPNPESRRAMVGITFFREENQLETEAAQESIENAQEKLKACPPDCTIQCDLRNLAQATPELVLAFINSRRSQLPSATTSKEAKHKPSSPL</sequence>
<dbReference type="AlphaFoldDB" id="A0A1F4YDV7"/>
<dbReference type="Proteomes" id="UP000178176">
    <property type="component" value="Unassembled WGS sequence"/>
</dbReference>
<dbReference type="EMBL" id="MEXH01000022">
    <property type="protein sequence ID" value="OGC92064.1"/>
    <property type="molecule type" value="Genomic_DNA"/>
</dbReference>
<feature type="compositionally biased region" description="Polar residues" evidence="1">
    <location>
        <begin position="88"/>
        <end position="97"/>
    </location>
</feature>
<accession>A0A1F4YDV7</accession>
<evidence type="ECO:0000313" key="3">
    <source>
        <dbReference type="Proteomes" id="UP000178176"/>
    </source>
</evidence>
<organism evidence="2 3">
    <name type="scientific">Candidatus Amesbacteria bacterium RIFCSPHIGHO2_01_FULL_48_32b</name>
    <dbReference type="NCBI Taxonomy" id="1797253"/>
    <lineage>
        <taxon>Bacteria</taxon>
        <taxon>Candidatus Amesiibacteriota</taxon>
    </lineage>
</organism>
<feature type="region of interest" description="Disordered" evidence="1">
    <location>
        <begin position="88"/>
        <end position="108"/>
    </location>
</feature>
<name>A0A1F4YDV7_9BACT</name>
<comment type="caution">
    <text evidence="2">The sequence shown here is derived from an EMBL/GenBank/DDBJ whole genome shotgun (WGS) entry which is preliminary data.</text>
</comment>
<reference evidence="2 3" key="1">
    <citation type="journal article" date="2016" name="Nat. Commun.">
        <title>Thousands of microbial genomes shed light on interconnected biogeochemical processes in an aquifer system.</title>
        <authorList>
            <person name="Anantharaman K."/>
            <person name="Brown C.T."/>
            <person name="Hug L.A."/>
            <person name="Sharon I."/>
            <person name="Castelle C.J."/>
            <person name="Probst A.J."/>
            <person name="Thomas B.C."/>
            <person name="Singh A."/>
            <person name="Wilkins M.J."/>
            <person name="Karaoz U."/>
            <person name="Brodie E.L."/>
            <person name="Williams K.H."/>
            <person name="Hubbard S.S."/>
            <person name="Banfield J.F."/>
        </authorList>
    </citation>
    <scope>NUCLEOTIDE SEQUENCE [LARGE SCALE GENOMIC DNA]</scope>
</reference>
<gene>
    <name evidence="2" type="ORF">A2876_01705</name>
</gene>
<evidence type="ECO:0000256" key="1">
    <source>
        <dbReference type="SAM" id="MobiDB-lite"/>
    </source>
</evidence>
<protein>
    <submittedName>
        <fullName evidence="2">Uncharacterized protein</fullName>
    </submittedName>
</protein>
<evidence type="ECO:0000313" key="2">
    <source>
        <dbReference type="EMBL" id="OGC92064.1"/>
    </source>
</evidence>
<proteinExistence type="predicted"/>